<gene>
    <name evidence="1" type="ORF">METZ01_LOCUS300951</name>
</gene>
<dbReference type="EMBL" id="UINC01093576">
    <property type="protein sequence ID" value="SVC48097.1"/>
    <property type="molecule type" value="Genomic_DNA"/>
</dbReference>
<dbReference type="AlphaFoldDB" id="A0A382MK20"/>
<protein>
    <submittedName>
        <fullName evidence="1">Uncharacterized protein</fullName>
    </submittedName>
</protein>
<organism evidence="1">
    <name type="scientific">marine metagenome</name>
    <dbReference type="NCBI Taxonomy" id="408172"/>
    <lineage>
        <taxon>unclassified sequences</taxon>
        <taxon>metagenomes</taxon>
        <taxon>ecological metagenomes</taxon>
    </lineage>
</organism>
<proteinExistence type="predicted"/>
<name>A0A382MK20_9ZZZZ</name>
<evidence type="ECO:0000313" key="1">
    <source>
        <dbReference type="EMBL" id="SVC48097.1"/>
    </source>
</evidence>
<reference evidence="1" key="1">
    <citation type="submission" date="2018-05" db="EMBL/GenBank/DDBJ databases">
        <authorList>
            <person name="Lanie J.A."/>
            <person name="Ng W.-L."/>
            <person name="Kazmierczak K.M."/>
            <person name="Andrzejewski T.M."/>
            <person name="Davidsen T.M."/>
            <person name="Wayne K.J."/>
            <person name="Tettelin H."/>
            <person name="Glass J.I."/>
            <person name="Rusch D."/>
            <person name="Podicherti R."/>
            <person name="Tsui H.-C.T."/>
            <person name="Winkler M.E."/>
        </authorList>
    </citation>
    <scope>NUCLEOTIDE SEQUENCE</scope>
</reference>
<sequence length="89" mass="9726">MKKYLFGLGAMLVGAGLMFVLMKGEVRAEAKPEPFVCSEAVESIFQGEAVHNLWHCQIANMSCGLSARGISCEKKGLIEKVFRGVESIF</sequence>
<accession>A0A382MK20</accession>